<evidence type="ECO:0000256" key="6">
    <source>
        <dbReference type="ARBA" id="ARBA00023136"/>
    </source>
</evidence>
<dbReference type="HOGENOM" id="CLU_001265_10_4_9"/>
<evidence type="ECO:0000256" key="1">
    <source>
        <dbReference type="ARBA" id="ARBA00004651"/>
    </source>
</evidence>
<dbReference type="eggNOG" id="COG2814">
    <property type="taxonomic scope" value="Bacteria"/>
</dbReference>
<dbReference type="PANTHER" id="PTHR23517:SF2">
    <property type="entry name" value="MULTIDRUG RESISTANCE PROTEIN MDTH"/>
    <property type="match status" value="1"/>
</dbReference>
<keyword evidence="6 7" id="KW-0472">Membrane</keyword>
<dbReference type="AlphaFoldDB" id="F9DXE3"/>
<feature type="transmembrane region" description="Helical" evidence="7">
    <location>
        <begin position="326"/>
        <end position="345"/>
    </location>
</feature>
<dbReference type="CDD" id="cd17473">
    <property type="entry name" value="MFS_arabinose_efflux_permease_like"/>
    <property type="match status" value="1"/>
</dbReference>
<dbReference type="Proteomes" id="UP000005316">
    <property type="component" value="Unassembled WGS sequence"/>
</dbReference>
<feature type="transmembrane region" description="Helical" evidence="7">
    <location>
        <begin position="238"/>
        <end position="260"/>
    </location>
</feature>
<dbReference type="GO" id="GO:0005886">
    <property type="term" value="C:plasma membrane"/>
    <property type="evidence" value="ECO:0007669"/>
    <property type="project" value="UniProtKB-SubCell"/>
</dbReference>
<feature type="transmembrane region" description="Helical" evidence="7">
    <location>
        <begin position="203"/>
        <end position="226"/>
    </location>
</feature>
<dbReference type="Pfam" id="PF07690">
    <property type="entry name" value="MFS_1"/>
    <property type="match status" value="1"/>
</dbReference>
<dbReference type="STRING" id="759851.SAMN04244570_2747"/>
<feature type="transmembrane region" description="Helical" evidence="7">
    <location>
        <begin position="134"/>
        <end position="157"/>
    </location>
</feature>
<feature type="domain" description="Major facilitator superfamily (MFS) profile" evidence="8">
    <location>
        <begin position="1"/>
        <end position="383"/>
    </location>
</feature>
<feature type="transmembrane region" description="Helical" evidence="7">
    <location>
        <begin position="291"/>
        <end position="314"/>
    </location>
</feature>
<evidence type="ECO:0000259" key="8">
    <source>
        <dbReference type="PROSITE" id="PS50850"/>
    </source>
</evidence>
<feature type="transmembrane region" description="Helical" evidence="7">
    <location>
        <begin position="48"/>
        <end position="68"/>
    </location>
</feature>
<reference evidence="9 10" key="1">
    <citation type="submission" date="2011-04" db="EMBL/GenBank/DDBJ databases">
        <authorList>
            <person name="Muzny D."/>
            <person name="Qin X."/>
            <person name="Deng J."/>
            <person name="Jiang H."/>
            <person name="Liu Y."/>
            <person name="Qu J."/>
            <person name="Song X.-Z."/>
            <person name="Zhang L."/>
            <person name="Thornton R."/>
            <person name="Coyle M."/>
            <person name="Francisco L."/>
            <person name="Jackson L."/>
            <person name="Javaid M."/>
            <person name="Korchina V."/>
            <person name="Kovar C."/>
            <person name="Mata R."/>
            <person name="Mathew T."/>
            <person name="Ngo R."/>
            <person name="Nguyen L."/>
            <person name="Nguyen N."/>
            <person name="Okwuonu G."/>
            <person name="Ongeri F."/>
            <person name="Pham C."/>
            <person name="Simmons D."/>
            <person name="Wilczek-Boney K."/>
            <person name="Hale W."/>
            <person name="Jakkamsetti A."/>
            <person name="Pham P."/>
            <person name="Ruth R."/>
            <person name="San Lucas F."/>
            <person name="Warren J."/>
            <person name="Zhang J."/>
            <person name="Zhao Z."/>
            <person name="Zhou C."/>
            <person name="Zhu D."/>
            <person name="Lee S."/>
            <person name="Bess C."/>
            <person name="Blankenburg K."/>
            <person name="Forbes L."/>
            <person name="Fu Q."/>
            <person name="Gubbala S."/>
            <person name="Hirani K."/>
            <person name="Jayaseelan J.C."/>
            <person name="Lara F."/>
            <person name="Munidasa M."/>
            <person name="Palculict T."/>
            <person name="Patil S."/>
            <person name="Pu L.-L."/>
            <person name="Saada N."/>
            <person name="Tang L."/>
            <person name="Weissenberger G."/>
            <person name="Zhu Y."/>
            <person name="Hemphill L."/>
            <person name="Shang Y."/>
            <person name="Youmans B."/>
            <person name="Ayvaz T."/>
            <person name="Ross M."/>
            <person name="Santibanez J."/>
            <person name="Aqrawi P."/>
            <person name="Gross S."/>
            <person name="Joshi V."/>
            <person name="Fowler G."/>
            <person name="Nazareth L."/>
            <person name="Reid J."/>
            <person name="Worley K."/>
            <person name="Petrosino J."/>
            <person name="Highlander S."/>
            <person name="Gibbs R."/>
        </authorList>
    </citation>
    <scope>NUCLEOTIDE SEQUENCE [LARGE SCALE GENOMIC DNA]</scope>
    <source>
        <strain evidence="9 10">2681</strain>
    </source>
</reference>
<evidence type="ECO:0000313" key="9">
    <source>
        <dbReference type="EMBL" id="EGQ20855.1"/>
    </source>
</evidence>
<proteinExistence type="predicted"/>
<evidence type="ECO:0000256" key="7">
    <source>
        <dbReference type="SAM" id="Phobius"/>
    </source>
</evidence>
<evidence type="ECO:0000313" key="10">
    <source>
        <dbReference type="Proteomes" id="UP000005316"/>
    </source>
</evidence>
<comment type="caution">
    <text evidence="9">The sequence shown here is derived from an EMBL/GenBank/DDBJ whole genome shotgun (WGS) entry which is preliminary data.</text>
</comment>
<feature type="transmembrane region" description="Helical" evidence="7">
    <location>
        <begin position="100"/>
        <end position="122"/>
    </location>
</feature>
<dbReference type="Gene3D" id="1.20.1250.20">
    <property type="entry name" value="MFS general substrate transporter like domains"/>
    <property type="match status" value="1"/>
</dbReference>
<feature type="transmembrane region" description="Helical" evidence="7">
    <location>
        <begin position="75"/>
        <end position="94"/>
    </location>
</feature>
<feature type="transmembrane region" description="Helical" evidence="7">
    <location>
        <begin position="357"/>
        <end position="380"/>
    </location>
</feature>
<gene>
    <name evidence="9" type="ORF">HMPREF9372_3474</name>
</gene>
<dbReference type="PANTHER" id="PTHR23517">
    <property type="entry name" value="RESISTANCE PROTEIN MDTM, PUTATIVE-RELATED-RELATED"/>
    <property type="match status" value="1"/>
</dbReference>
<name>F9DXE3_9BACL</name>
<sequence length="390" mass="42495">MYMTRTKMLKPTILSISMATVMAGAAISPALGLIAQAFPEASPTMIKLILTAPSIMIIPFSFLSSYLTSKITKRTIILIGLVIYLIGGIGPQFFSTIESILLLRLVLGAGVGLVMPLSMTLINDYFTGRERTKMMGFNSAFSNFGGIITLLLAGWLATFSWRVPFNVYWLGLFIFILIFFFLPKGEVQKPQSHEKKAKLPLAVYGYALAMGGVMLAYYSIATNIALYLEQSELGDAALAGTIVSFTTIGGMITSLLLVQIEVIFNKFVIPVMLFGMAAAFLFLSFTHSIPLIIVSVCLIGFGQGAIFPTIVLQALNQVKPHLADRVIAWTSSMTFLGQFLSPVVLDGLGKMANQESIRFQYGVLSASVLFFVVLSIVLIARNRTQDVSVE</sequence>
<organism evidence="9 10">
    <name type="scientific">Sporosarcina newyorkensis 2681</name>
    <dbReference type="NCBI Taxonomy" id="1027292"/>
    <lineage>
        <taxon>Bacteria</taxon>
        <taxon>Bacillati</taxon>
        <taxon>Bacillota</taxon>
        <taxon>Bacilli</taxon>
        <taxon>Bacillales</taxon>
        <taxon>Caryophanaceae</taxon>
        <taxon>Sporosarcina</taxon>
    </lineage>
</organism>
<dbReference type="InterPro" id="IPR036259">
    <property type="entry name" value="MFS_trans_sf"/>
</dbReference>
<dbReference type="SUPFAM" id="SSF103473">
    <property type="entry name" value="MFS general substrate transporter"/>
    <property type="match status" value="1"/>
</dbReference>
<evidence type="ECO:0000256" key="4">
    <source>
        <dbReference type="ARBA" id="ARBA00022692"/>
    </source>
</evidence>
<dbReference type="InterPro" id="IPR011701">
    <property type="entry name" value="MFS"/>
</dbReference>
<evidence type="ECO:0000256" key="5">
    <source>
        <dbReference type="ARBA" id="ARBA00022989"/>
    </source>
</evidence>
<keyword evidence="4 7" id="KW-0812">Transmembrane</keyword>
<dbReference type="PROSITE" id="PS50850">
    <property type="entry name" value="MFS"/>
    <property type="match status" value="1"/>
</dbReference>
<evidence type="ECO:0000256" key="2">
    <source>
        <dbReference type="ARBA" id="ARBA00022448"/>
    </source>
</evidence>
<keyword evidence="5 7" id="KW-1133">Transmembrane helix</keyword>
<dbReference type="GO" id="GO:0022857">
    <property type="term" value="F:transmembrane transporter activity"/>
    <property type="evidence" value="ECO:0007669"/>
    <property type="project" value="InterPro"/>
</dbReference>
<protein>
    <submittedName>
        <fullName evidence="9">Major facilitator superfamily MFS_1 transporter</fullName>
    </submittedName>
</protein>
<dbReference type="InterPro" id="IPR020846">
    <property type="entry name" value="MFS_dom"/>
</dbReference>
<evidence type="ECO:0000256" key="3">
    <source>
        <dbReference type="ARBA" id="ARBA00022475"/>
    </source>
</evidence>
<feature type="transmembrane region" description="Helical" evidence="7">
    <location>
        <begin position="267"/>
        <end position="285"/>
    </location>
</feature>
<dbReference type="EMBL" id="AFPZ01000107">
    <property type="protein sequence ID" value="EGQ20855.1"/>
    <property type="molecule type" value="Genomic_DNA"/>
</dbReference>
<accession>F9DXE3</accession>
<keyword evidence="3" id="KW-1003">Cell membrane</keyword>
<dbReference type="InterPro" id="IPR050171">
    <property type="entry name" value="MFS_Transporters"/>
</dbReference>
<feature type="transmembrane region" description="Helical" evidence="7">
    <location>
        <begin position="163"/>
        <end position="182"/>
    </location>
</feature>
<keyword evidence="2" id="KW-0813">Transport</keyword>
<comment type="subcellular location">
    <subcellularLocation>
        <location evidence="1">Cell membrane</location>
        <topology evidence="1">Multi-pass membrane protein</topology>
    </subcellularLocation>
</comment>